<dbReference type="InterPro" id="IPR002347">
    <property type="entry name" value="SDR_fam"/>
</dbReference>
<dbReference type="GO" id="GO:0052650">
    <property type="term" value="F:all-trans-retinol dehydrogenase (NADP+) activity"/>
    <property type="evidence" value="ECO:0007669"/>
    <property type="project" value="UniProtKB-ARBA"/>
</dbReference>
<dbReference type="PANTHER" id="PTHR24322:SF736">
    <property type="entry name" value="RETINOL DEHYDROGENASE 10"/>
    <property type="match status" value="1"/>
</dbReference>
<protein>
    <recommendedName>
        <fullName evidence="10">Short-chain dehydrogenase/reductase 3</fullName>
    </recommendedName>
    <alternativeName>
        <fullName evidence="11">Retinal short-chain dehydrogenase/reductase 1</fullName>
    </alternativeName>
</protein>
<proteinExistence type="inferred from homology"/>
<evidence type="ECO:0000313" key="15">
    <source>
        <dbReference type="EMBL" id="KAF7492941.1"/>
    </source>
</evidence>
<evidence type="ECO:0000313" key="16">
    <source>
        <dbReference type="EnsemblMetazoa" id="KAF7492941.1"/>
    </source>
</evidence>
<dbReference type="InterPro" id="IPR036291">
    <property type="entry name" value="NAD(P)-bd_dom_sf"/>
</dbReference>
<gene>
    <name evidence="15" type="ORF">SSS_5057</name>
</gene>
<dbReference type="SUPFAM" id="SSF51735">
    <property type="entry name" value="NAD(P)-binding Rossmann-fold domains"/>
    <property type="match status" value="1"/>
</dbReference>
<dbReference type="EnsemblMetazoa" id="SSS_5057s_mrna">
    <property type="protein sequence ID" value="KAF7492941.1"/>
    <property type="gene ID" value="SSS_5057"/>
</dbReference>
<sequence length="360" mass="40440">MILRLYKVFLTIIEIINLILMIFTTLLNPLASIIKPKTLKNVRNKTVLITGAGFGIGRQLAIKFAELNAITILWDRNENNLSETLRTIELMGKKSGAFIVDVSSESDIARAAKQVRESFGDVDILINNAGIAPCESFKELSNQKVRETFETNVLSHFWTVKQFLPAMEKNNSGHIVAISSSAGIMGSRYFTAYGATKHAVVGFMRCLCEEIDENSKIKLTTICPLGISGTGIDIPTKTRFPFLLPIMTLDYAIEKILDAILKEEVFSILPPTFKWIHSILSIFPDNIARSIWKCLEYEVVPNGIYAPIGRSHYYDRINRKISQTQMTNGSALHQNNHHHNHNHSNNHANQQQAIKNSSKN</sequence>
<dbReference type="FunFam" id="3.40.50.720:FF:000131">
    <property type="entry name" value="Short-chain dehydrogenase/reductase 3"/>
    <property type="match status" value="1"/>
</dbReference>
<dbReference type="AlphaFoldDB" id="A0A834RAB6"/>
<dbReference type="OrthoDB" id="5840532at2759"/>
<evidence type="ECO:0000256" key="11">
    <source>
        <dbReference type="ARBA" id="ARBA00082544"/>
    </source>
</evidence>
<comment type="function">
    <text evidence="9">Catalyzes the reduction of all-trans-retinal to all-trans-retinol in the presence of NADPH.</text>
</comment>
<evidence type="ECO:0000256" key="13">
    <source>
        <dbReference type="SAM" id="MobiDB-lite"/>
    </source>
</evidence>
<comment type="subcellular location">
    <subcellularLocation>
        <location evidence="1">Membrane</location>
        <topology evidence="1">Multi-pass membrane protein</topology>
    </subcellularLocation>
</comment>
<dbReference type="GO" id="GO:0016020">
    <property type="term" value="C:membrane"/>
    <property type="evidence" value="ECO:0007669"/>
    <property type="project" value="UniProtKB-SubCell"/>
</dbReference>
<dbReference type="Pfam" id="PF00106">
    <property type="entry name" value="adh_short"/>
    <property type="match status" value="1"/>
</dbReference>
<evidence type="ECO:0000256" key="4">
    <source>
        <dbReference type="ARBA" id="ARBA00022857"/>
    </source>
</evidence>
<reference evidence="15" key="2">
    <citation type="submission" date="2020-01" db="EMBL/GenBank/DDBJ databases">
        <authorList>
            <person name="Korhonen P.K.K."/>
            <person name="Guangxu M.G."/>
            <person name="Wang T.W."/>
            <person name="Stroehlein A.J.S."/>
            <person name="Young N.D."/>
            <person name="Ang C.-S.A."/>
            <person name="Fernando D.W.F."/>
            <person name="Lu H.L."/>
            <person name="Taylor S.T."/>
            <person name="Ehtesham M.E.M."/>
            <person name="Najaraj S.H.N."/>
            <person name="Harsha G.H.G."/>
            <person name="Madugundu A.M."/>
            <person name="Renuse S.R."/>
            <person name="Holt D.H."/>
            <person name="Pandey A.P."/>
            <person name="Papenfuss A.P."/>
            <person name="Gasser R.B.G."/>
            <person name="Fischer K.F."/>
        </authorList>
    </citation>
    <scope>NUCLEOTIDE SEQUENCE</scope>
    <source>
        <strain evidence="15">SSS_KF_BRIS2020</strain>
    </source>
</reference>
<dbReference type="GO" id="GO:0005811">
    <property type="term" value="C:lipid droplet"/>
    <property type="evidence" value="ECO:0007669"/>
    <property type="project" value="TreeGrafter"/>
</dbReference>
<reference evidence="16" key="3">
    <citation type="submission" date="2022-06" db="UniProtKB">
        <authorList>
            <consortium name="EnsemblMetazoa"/>
        </authorList>
    </citation>
    <scope>IDENTIFICATION</scope>
</reference>
<evidence type="ECO:0000256" key="8">
    <source>
        <dbReference type="ARBA" id="ARBA00023136"/>
    </source>
</evidence>
<keyword evidence="6" id="KW-0560">Oxidoreductase</keyword>
<evidence type="ECO:0000256" key="6">
    <source>
        <dbReference type="ARBA" id="ARBA00023002"/>
    </source>
</evidence>
<evidence type="ECO:0000256" key="3">
    <source>
        <dbReference type="ARBA" id="ARBA00022692"/>
    </source>
</evidence>
<evidence type="ECO:0000256" key="7">
    <source>
        <dbReference type="ARBA" id="ARBA00023098"/>
    </source>
</evidence>
<dbReference type="Proteomes" id="UP000070412">
    <property type="component" value="Unassembled WGS sequence"/>
</dbReference>
<dbReference type="Gene3D" id="3.40.50.720">
    <property type="entry name" value="NAD(P)-binding Rossmann-like Domain"/>
    <property type="match status" value="1"/>
</dbReference>
<evidence type="ECO:0000256" key="1">
    <source>
        <dbReference type="ARBA" id="ARBA00004141"/>
    </source>
</evidence>
<dbReference type="InterPro" id="IPR020904">
    <property type="entry name" value="Sc_DH/Rdtase_CS"/>
</dbReference>
<evidence type="ECO:0000256" key="5">
    <source>
        <dbReference type="ARBA" id="ARBA00022989"/>
    </source>
</evidence>
<organism evidence="15">
    <name type="scientific">Sarcoptes scabiei</name>
    <name type="common">Itch mite</name>
    <name type="synonym">Acarus scabiei</name>
    <dbReference type="NCBI Taxonomy" id="52283"/>
    <lineage>
        <taxon>Eukaryota</taxon>
        <taxon>Metazoa</taxon>
        <taxon>Ecdysozoa</taxon>
        <taxon>Arthropoda</taxon>
        <taxon>Chelicerata</taxon>
        <taxon>Arachnida</taxon>
        <taxon>Acari</taxon>
        <taxon>Acariformes</taxon>
        <taxon>Sarcoptiformes</taxon>
        <taxon>Astigmata</taxon>
        <taxon>Psoroptidia</taxon>
        <taxon>Sarcoptoidea</taxon>
        <taxon>Sarcoptidae</taxon>
        <taxon>Sarcoptinae</taxon>
        <taxon>Sarcoptes</taxon>
    </lineage>
</organism>
<evidence type="ECO:0000256" key="10">
    <source>
        <dbReference type="ARBA" id="ARBA00068717"/>
    </source>
</evidence>
<reference evidence="17" key="1">
    <citation type="journal article" date="2020" name="PLoS Negl. Trop. Dis.">
        <title>High-quality nuclear genome for Sarcoptes scabiei-A critical resource for a neglected parasite.</title>
        <authorList>
            <person name="Korhonen P.K."/>
            <person name="Gasser R.B."/>
            <person name="Ma G."/>
            <person name="Wang T."/>
            <person name="Stroehlein A.J."/>
            <person name="Young N.D."/>
            <person name="Ang C.S."/>
            <person name="Fernando D.D."/>
            <person name="Lu H.C."/>
            <person name="Taylor S."/>
            <person name="Reynolds S.L."/>
            <person name="Mofiz E."/>
            <person name="Najaraj S.H."/>
            <person name="Gowda H."/>
            <person name="Madugundu A."/>
            <person name="Renuse S."/>
            <person name="Holt D."/>
            <person name="Pandey A."/>
            <person name="Papenfuss A.T."/>
            <person name="Fischer K."/>
        </authorList>
    </citation>
    <scope>NUCLEOTIDE SEQUENCE [LARGE SCALE GENOMIC DNA]</scope>
</reference>
<dbReference type="PRINTS" id="PR00080">
    <property type="entry name" value="SDRFAMILY"/>
</dbReference>
<evidence type="ECO:0000313" key="17">
    <source>
        <dbReference type="Proteomes" id="UP000070412"/>
    </source>
</evidence>
<comment type="similarity">
    <text evidence="2 12">Belongs to the short-chain dehydrogenases/reductases (SDR) family.</text>
</comment>
<dbReference type="EMBL" id="WVUK01000056">
    <property type="protein sequence ID" value="KAF7492941.1"/>
    <property type="molecule type" value="Genomic_DNA"/>
</dbReference>
<feature type="compositionally biased region" description="Basic residues" evidence="13">
    <location>
        <begin position="335"/>
        <end position="344"/>
    </location>
</feature>
<evidence type="ECO:0000256" key="14">
    <source>
        <dbReference type="SAM" id="Phobius"/>
    </source>
</evidence>
<evidence type="ECO:0000256" key="12">
    <source>
        <dbReference type="RuleBase" id="RU000363"/>
    </source>
</evidence>
<dbReference type="PANTHER" id="PTHR24322">
    <property type="entry name" value="PKSB"/>
    <property type="match status" value="1"/>
</dbReference>
<keyword evidence="17" id="KW-1185">Reference proteome</keyword>
<keyword evidence="3 14" id="KW-0812">Transmembrane</keyword>
<dbReference type="OMA" id="WDINETT"/>
<keyword evidence="5 14" id="KW-1133">Transmembrane helix</keyword>
<evidence type="ECO:0000256" key="2">
    <source>
        <dbReference type="ARBA" id="ARBA00006484"/>
    </source>
</evidence>
<feature type="transmembrane region" description="Helical" evidence="14">
    <location>
        <begin position="6"/>
        <end position="27"/>
    </location>
</feature>
<name>A0A834RAB6_SARSC</name>
<keyword evidence="7" id="KW-0443">Lipid metabolism</keyword>
<dbReference type="PRINTS" id="PR00081">
    <property type="entry name" value="GDHRDH"/>
</dbReference>
<accession>A0A834RAB6</accession>
<keyword evidence="4" id="KW-0521">NADP</keyword>
<keyword evidence="8 14" id="KW-0472">Membrane</keyword>
<evidence type="ECO:0000256" key="9">
    <source>
        <dbReference type="ARBA" id="ARBA00059620"/>
    </source>
</evidence>
<feature type="region of interest" description="Disordered" evidence="13">
    <location>
        <begin position="331"/>
        <end position="360"/>
    </location>
</feature>
<dbReference type="PROSITE" id="PS00061">
    <property type="entry name" value="ADH_SHORT"/>
    <property type="match status" value="1"/>
</dbReference>